<dbReference type="CDD" id="cd14668">
    <property type="entry name" value="mlta_B"/>
    <property type="match status" value="1"/>
</dbReference>
<dbReference type="InterPro" id="IPR026044">
    <property type="entry name" value="MltA"/>
</dbReference>
<dbReference type="PANTHER" id="PTHR30124">
    <property type="entry name" value="MEMBRANE-BOUND LYTIC MUREIN TRANSGLYCOSYLASE A"/>
    <property type="match status" value="1"/>
</dbReference>
<dbReference type="SUPFAM" id="SSF50685">
    <property type="entry name" value="Barwin-like endoglucanases"/>
    <property type="match status" value="1"/>
</dbReference>
<evidence type="ECO:0000256" key="3">
    <source>
        <dbReference type="ARBA" id="ARBA00023239"/>
    </source>
</evidence>
<reference evidence="7 8" key="2">
    <citation type="journal article" date="2010" name="Stand. Genomic Sci.">
        <title>Complete genome sequence of Desulfohalobium retbaense type strain (HR(100)).</title>
        <authorList>
            <person name="Spring S."/>
            <person name="Nolan M."/>
            <person name="Lapidus A."/>
            <person name="Glavina Del Rio T."/>
            <person name="Copeland A."/>
            <person name="Tice H."/>
            <person name="Cheng J.F."/>
            <person name="Lucas S."/>
            <person name="Land M."/>
            <person name="Chen F."/>
            <person name="Bruce D."/>
            <person name="Goodwin L."/>
            <person name="Pitluck S."/>
            <person name="Ivanova N."/>
            <person name="Mavromatis K."/>
            <person name="Mikhailova N."/>
            <person name="Pati A."/>
            <person name="Chen A."/>
            <person name="Palaniappan K."/>
            <person name="Hauser L."/>
            <person name="Chang Y.J."/>
            <person name="Jeffries C.D."/>
            <person name="Munk C."/>
            <person name="Kiss H."/>
            <person name="Chain P."/>
            <person name="Han C."/>
            <person name="Brettin T."/>
            <person name="Detter J.C."/>
            <person name="Schuler E."/>
            <person name="Goker M."/>
            <person name="Rohde M."/>
            <person name="Bristow J."/>
            <person name="Eisen J.A."/>
            <person name="Markowitz V."/>
            <person name="Hugenholtz P."/>
            <person name="Kyrpides N.C."/>
            <person name="Klenk H.P."/>
        </authorList>
    </citation>
    <scope>NUCLEOTIDE SEQUENCE [LARGE SCALE GENOMIC DNA]</scope>
    <source>
        <strain evidence="7 8">DSM 5692</strain>
    </source>
</reference>
<accession>C8X0H3</accession>
<dbReference type="InterPro" id="IPR005300">
    <property type="entry name" value="MltA_B"/>
</dbReference>
<evidence type="ECO:0000256" key="5">
    <source>
        <dbReference type="ARBA" id="ARBA00030918"/>
    </source>
</evidence>
<dbReference type="PIRSF" id="PIRSF019422">
    <property type="entry name" value="MltA"/>
    <property type="match status" value="1"/>
</dbReference>
<evidence type="ECO:0000256" key="4">
    <source>
        <dbReference type="ARBA" id="ARBA00023316"/>
    </source>
</evidence>
<dbReference type="AlphaFoldDB" id="C8X0H3"/>
<dbReference type="PROSITE" id="PS51257">
    <property type="entry name" value="PROKAR_LIPOPROTEIN"/>
    <property type="match status" value="1"/>
</dbReference>
<dbReference type="Proteomes" id="UP000001052">
    <property type="component" value="Chromosome"/>
</dbReference>
<proteinExistence type="predicted"/>
<feature type="domain" description="Lytic transglycosylase MltA" evidence="6">
    <location>
        <begin position="148"/>
        <end position="306"/>
    </location>
</feature>
<dbReference type="Pfam" id="PF06725">
    <property type="entry name" value="3D"/>
    <property type="match status" value="1"/>
</dbReference>
<evidence type="ECO:0000256" key="1">
    <source>
        <dbReference type="ARBA" id="ARBA00001420"/>
    </source>
</evidence>
<dbReference type="Pfam" id="PF03562">
    <property type="entry name" value="MltA"/>
    <property type="match status" value="1"/>
</dbReference>
<name>C8X0H3_DESRD</name>
<keyword evidence="3" id="KW-0456">Lyase</keyword>
<gene>
    <name evidence="7" type="ordered locus">Dret_0501</name>
</gene>
<dbReference type="Gene3D" id="2.40.240.50">
    <property type="entry name" value="Barwin-like endoglucanases"/>
    <property type="match status" value="1"/>
</dbReference>
<dbReference type="GO" id="GO:0008933">
    <property type="term" value="F:peptidoglycan lytic transglycosylase activity"/>
    <property type="evidence" value="ECO:0007669"/>
    <property type="project" value="TreeGrafter"/>
</dbReference>
<comment type="catalytic activity">
    <reaction evidence="1">
        <text>Exolytic cleavage of the (1-&gt;4)-beta-glycosidic linkage between N-acetylmuramic acid (MurNAc) and N-acetylglucosamine (GlcNAc) residues in peptidoglycan, from either the reducing or the non-reducing ends of the peptidoglycan chains, with concomitant formation of a 1,6-anhydrobond in the MurNAc residue.</text>
        <dbReference type="EC" id="4.2.2.n1"/>
    </reaction>
</comment>
<dbReference type="GO" id="GO:0009254">
    <property type="term" value="P:peptidoglycan turnover"/>
    <property type="evidence" value="ECO:0007669"/>
    <property type="project" value="InterPro"/>
</dbReference>
<dbReference type="eggNOG" id="COG2821">
    <property type="taxonomic scope" value="Bacteria"/>
</dbReference>
<dbReference type="STRING" id="485915.Dret_0501"/>
<dbReference type="InterPro" id="IPR036908">
    <property type="entry name" value="RlpA-like_sf"/>
</dbReference>
<sequence length="412" mass="46154">MRPAKWYEHRVLRWMAVGIWCCALSLVLSGCRGPVPEPPLQKGYVAVSRDEAAALSRQAVQYLLAATTEEELATATRRSLAYVRTRPPRAMALETSNLRVTWHRLQRSLELFLELLPRIARQPELLARHFEWYALRPGPLFTGYYEPELQAALDKRPGYETPLYRRPEDLQQVDLGRFHPRWDGQTLRYRVVNGSIAPYFDRQAIESQDALSGRGLELAWAKDPVDVFFLQIQGSGRLRLPDGRIQHVRYAGANGRPYVSLGRVLIEKGLLDSGNVSMQSIRRFLNAHPERRQSLLNTNPSYVFFEKAADGPYGAMGRRLTPFVSLATDRSVLPLGGLTVWNADLPAAQSNSTVPFTSLGLTQDVGGAITGHHFDLYCGSGDQAGALAGRLKDRGRIFFLLATNATQPDVKE</sequence>
<keyword evidence="8" id="KW-1185">Reference proteome</keyword>
<evidence type="ECO:0000313" key="8">
    <source>
        <dbReference type="Proteomes" id="UP000001052"/>
    </source>
</evidence>
<keyword evidence="4" id="KW-0961">Cell wall biogenesis/degradation</keyword>
<evidence type="ECO:0000259" key="6">
    <source>
        <dbReference type="SMART" id="SM00925"/>
    </source>
</evidence>
<dbReference type="GO" id="GO:0071555">
    <property type="term" value="P:cell wall organization"/>
    <property type="evidence" value="ECO:0007669"/>
    <property type="project" value="UniProtKB-KW"/>
</dbReference>
<dbReference type="GO" id="GO:0004553">
    <property type="term" value="F:hydrolase activity, hydrolyzing O-glycosyl compounds"/>
    <property type="evidence" value="ECO:0007669"/>
    <property type="project" value="InterPro"/>
</dbReference>
<dbReference type="KEGG" id="drt:Dret_0501"/>
<dbReference type="HOGENOM" id="CLU_037751_1_1_7"/>
<dbReference type="PANTHER" id="PTHR30124:SF0">
    <property type="entry name" value="MEMBRANE-BOUND LYTIC MUREIN TRANSGLYCOSYLASE A"/>
    <property type="match status" value="1"/>
</dbReference>
<dbReference type="InterPro" id="IPR010611">
    <property type="entry name" value="3D_dom"/>
</dbReference>
<evidence type="ECO:0000313" key="7">
    <source>
        <dbReference type="EMBL" id="ACV67798.1"/>
    </source>
</evidence>
<evidence type="ECO:0000256" key="2">
    <source>
        <dbReference type="ARBA" id="ARBA00012587"/>
    </source>
</evidence>
<dbReference type="Gene3D" id="2.40.40.10">
    <property type="entry name" value="RlpA-like domain"/>
    <property type="match status" value="1"/>
</dbReference>
<dbReference type="EMBL" id="CP001734">
    <property type="protein sequence ID" value="ACV67798.1"/>
    <property type="molecule type" value="Genomic_DNA"/>
</dbReference>
<dbReference type="EC" id="4.2.2.n1" evidence="2"/>
<reference evidence="8" key="1">
    <citation type="submission" date="2009-09" db="EMBL/GenBank/DDBJ databases">
        <title>The complete chromosome of Desulfohalobium retbaense DSM 5692.</title>
        <authorList>
            <consortium name="US DOE Joint Genome Institute (JGI-PGF)"/>
            <person name="Lucas S."/>
            <person name="Copeland A."/>
            <person name="Lapidus A."/>
            <person name="Glavina del Rio T."/>
            <person name="Dalin E."/>
            <person name="Tice H."/>
            <person name="Bruce D."/>
            <person name="Goodwin L."/>
            <person name="Pitluck S."/>
            <person name="Kyrpides N."/>
            <person name="Mavromatis K."/>
            <person name="Ivanova N."/>
            <person name="Mikhailova N."/>
            <person name="Munk A.C."/>
            <person name="Brettin T."/>
            <person name="Detter J.C."/>
            <person name="Han C."/>
            <person name="Tapia R."/>
            <person name="Larimer F."/>
            <person name="Land M."/>
            <person name="Hauser L."/>
            <person name="Markowitz V."/>
            <person name="Cheng J.-F."/>
            <person name="Hugenholtz P."/>
            <person name="Woyke T."/>
            <person name="Wu D."/>
            <person name="Spring S."/>
            <person name="Klenk H.-P."/>
            <person name="Eisen J.A."/>
        </authorList>
    </citation>
    <scope>NUCLEOTIDE SEQUENCE [LARGE SCALE GENOMIC DNA]</scope>
    <source>
        <strain evidence="8">DSM 5692</strain>
    </source>
</reference>
<dbReference type="SMART" id="SM00925">
    <property type="entry name" value="MltA"/>
    <property type="match status" value="1"/>
</dbReference>
<organism evidence="7 8">
    <name type="scientific">Desulfohalobium retbaense (strain ATCC 49708 / DSM 5692 / JCM 16813 / HR100)</name>
    <dbReference type="NCBI Taxonomy" id="485915"/>
    <lineage>
        <taxon>Bacteria</taxon>
        <taxon>Pseudomonadati</taxon>
        <taxon>Thermodesulfobacteriota</taxon>
        <taxon>Desulfovibrionia</taxon>
        <taxon>Desulfovibrionales</taxon>
        <taxon>Desulfohalobiaceae</taxon>
        <taxon>Desulfohalobium</taxon>
    </lineage>
</organism>
<dbReference type="CDD" id="cd14485">
    <property type="entry name" value="mltA_like_LT_A"/>
    <property type="match status" value="1"/>
</dbReference>
<dbReference type="CAZy" id="GH102">
    <property type="family name" value="Glycoside Hydrolase Family 102"/>
</dbReference>
<dbReference type="GO" id="GO:0009253">
    <property type="term" value="P:peptidoglycan catabolic process"/>
    <property type="evidence" value="ECO:0007669"/>
    <property type="project" value="TreeGrafter"/>
</dbReference>
<protein>
    <recommendedName>
        <fullName evidence="2">peptidoglycan lytic exotransglycosylase</fullName>
        <ecNumber evidence="2">4.2.2.n1</ecNumber>
    </recommendedName>
    <alternativeName>
        <fullName evidence="5">Murein hydrolase A</fullName>
    </alternativeName>
</protein>
<dbReference type="GO" id="GO:0019867">
    <property type="term" value="C:outer membrane"/>
    <property type="evidence" value="ECO:0007669"/>
    <property type="project" value="InterPro"/>
</dbReference>
<dbReference type="RefSeq" id="WP_015750956.1">
    <property type="nucleotide sequence ID" value="NC_013223.1"/>
</dbReference>